<dbReference type="SUPFAM" id="SSF53448">
    <property type="entry name" value="Nucleotide-diphospho-sugar transferases"/>
    <property type="match status" value="1"/>
</dbReference>
<evidence type="ECO:0000313" key="2">
    <source>
        <dbReference type="EMBL" id="RNE62602.1"/>
    </source>
</evidence>
<dbReference type="PANTHER" id="PTHR43630">
    <property type="entry name" value="POLY-BETA-1,6-N-ACETYL-D-GLUCOSAMINE SYNTHASE"/>
    <property type="match status" value="1"/>
</dbReference>
<dbReference type="EMBL" id="RDSR01000009">
    <property type="protein sequence ID" value="RNE62602.1"/>
    <property type="molecule type" value="Genomic_DNA"/>
</dbReference>
<dbReference type="OrthoDB" id="9815923at2"/>
<sequence length="292" mass="33352">MNELPISVLVQTKNEATGIRHCLESLGAFNEVIVVDSNSDDGTQLIARQLGATVVNFTWNGRYPKKKQWQLDNVRTANEWVLFLDADESPTAELVSELALQFCDGRSPAVVAFDIPLTYHFSGKRLRHGHRVFKRCLVRRDRNHFPEMDDLEIPGMGELEGHYQPTSRGPIGRTTARISHDDKDPIRTWFERHNRYSDWEAHVRAVPERRQSISAAKSRQGKLFDKVPFKPLIFFLYSYILRRGFLDGRAGLDYALALAMYYWQIALKLQELRSGEAAHGTPVQLLVSGNSK</sequence>
<dbReference type="Gene3D" id="3.90.550.10">
    <property type="entry name" value="Spore Coat Polysaccharide Biosynthesis Protein SpsA, Chain A"/>
    <property type="match status" value="1"/>
</dbReference>
<feature type="domain" description="Glycosyltransferase 2-like" evidence="1">
    <location>
        <begin position="7"/>
        <end position="112"/>
    </location>
</feature>
<dbReference type="AlphaFoldDB" id="A0A3M8LCT0"/>
<dbReference type="InterPro" id="IPR029044">
    <property type="entry name" value="Nucleotide-diphossugar_trans"/>
</dbReference>
<keyword evidence="3" id="KW-1185">Reference proteome</keyword>
<gene>
    <name evidence="2" type="ORF">EEJ31_07145</name>
</gene>
<protein>
    <submittedName>
        <fullName evidence="2">Glycosyltransferase family 2 protein</fullName>
    </submittedName>
</protein>
<dbReference type="Pfam" id="PF00535">
    <property type="entry name" value="Glycos_transf_2"/>
    <property type="match status" value="1"/>
</dbReference>
<dbReference type="PANTHER" id="PTHR43630:SF2">
    <property type="entry name" value="GLYCOSYLTRANSFERASE"/>
    <property type="match status" value="1"/>
</dbReference>
<accession>A0A3M8LCT0</accession>
<dbReference type="InterPro" id="IPR001173">
    <property type="entry name" value="Glyco_trans_2-like"/>
</dbReference>
<dbReference type="GO" id="GO:0016740">
    <property type="term" value="F:transferase activity"/>
    <property type="evidence" value="ECO:0007669"/>
    <property type="project" value="UniProtKB-KW"/>
</dbReference>
<dbReference type="Proteomes" id="UP000279859">
    <property type="component" value="Unassembled WGS sequence"/>
</dbReference>
<proteinExistence type="predicted"/>
<evidence type="ECO:0000259" key="1">
    <source>
        <dbReference type="Pfam" id="PF00535"/>
    </source>
</evidence>
<dbReference type="CDD" id="cd02511">
    <property type="entry name" value="Beta4Glucosyltransferase"/>
    <property type="match status" value="1"/>
</dbReference>
<name>A0A3M8LCT0_9MICO</name>
<evidence type="ECO:0000313" key="3">
    <source>
        <dbReference type="Proteomes" id="UP000279859"/>
    </source>
</evidence>
<dbReference type="RefSeq" id="WP_123045619.1">
    <property type="nucleotide sequence ID" value="NZ_RDSR01000009.1"/>
</dbReference>
<keyword evidence="2" id="KW-0808">Transferase</keyword>
<reference evidence="2 3" key="1">
    <citation type="submission" date="2018-11" db="EMBL/GenBank/DDBJ databases">
        <title>Cryobacterium sp. nov., isolated from rhizosphere soil of lettuce.</title>
        <authorList>
            <person name="Wang Y."/>
        </authorList>
    </citation>
    <scope>NUCLEOTIDE SEQUENCE [LARGE SCALE GENOMIC DNA]</scope>
    <source>
        <strain evidence="2 3">NEAU-85</strain>
    </source>
</reference>
<organism evidence="2 3">
    <name type="scientific">Cryobacterium tepidiphilum</name>
    <dbReference type="NCBI Taxonomy" id="2486026"/>
    <lineage>
        <taxon>Bacteria</taxon>
        <taxon>Bacillati</taxon>
        <taxon>Actinomycetota</taxon>
        <taxon>Actinomycetes</taxon>
        <taxon>Micrococcales</taxon>
        <taxon>Microbacteriaceae</taxon>
        <taxon>Cryobacterium</taxon>
    </lineage>
</organism>
<comment type="caution">
    <text evidence="2">The sequence shown here is derived from an EMBL/GenBank/DDBJ whole genome shotgun (WGS) entry which is preliminary data.</text>
</comment>